<keyword evidence="3" id="KW-1185">Reference proteome</keyword>
<dbReference type="InterPro" id="IPR011042">
    <property type="entry name" value="6-blade_b-propeller_TolB-like"/>
</dbReference>
<proteinExistence type="predicted"/>
<evidence type="ECO:0000313" key="2">
    <source>
        <dbReference type="EMBL" id="TSJ39512.1"/>
    </source>
</evidence>
<feature type="chain" id="PRO_5022129614" description="DUF4157 domain-containing protein" evidence="1">
    <location>
        <begin position="26"/>
        <end position="945"/>
    </location>
</feature>
<dbReference type="PANTHER" id="PTHR36842">
    <property type="entry name" value="PROTEIN TOLB HOMOLOG"/>
    <property type="match status" value="1"/>
</dbReference>
<reference evidence="2 3" key="1">
    <citation type="submission" date="2019-07" db="EMBL/GenBank/DDBJ databases">
        <authorList>
            <person name="Huq M.A."/>
        </authorList>
    </citation>
    <scope>NUCLEOTIDE SEQUENCE [LARGE SCALE GENOMIC DNA]</scope>
    <source>
        <strain evidence="2 3">MAH-19</strain>
    </source>
</reference>
<dbReference type="SUPFAM" id="SSF69304">
    <property type="entry name" value="Tricorn protease N-terminal domain"/>
    <property type="match status" value="1"/>
</dbReference>
<evidence type="ECO:0008006" key="4">
    <source>
        <dbReference type="Google" id="ProtNLM"/>
    </source>
</evidence>
<dbReference type="AlphaFoldDB" id="A0A556MI38"/>
<dbReference type="Proteomes" id="UP000318733">
    <property type="component" value="Unassembled WGS sequence"/>
</dbReference>
<evidence type="ECO:0000256" key="1">
    <source>
        <dbReference type="SAM" id="SignalP"/>
    </source>
</evidence>
<dbReference type="OrthoDB" id="9799878at2"/>
<name>A0A556MI38_9SPHI</name>
<keyword evidence="1" id="KW-0732">Signal</keyword>
<protein>
    <recommendedName>
        <fullName evidence="4">DUF4157 domain-containing protein</fullName>
    </recommendedName>
</protein>
<sequence>MLTRTYKLSIFLFLFFVAAAVTVRAQEFGGNPPSIKWKQVNVPVAKVIFPAGMDSVASRVADIVQRMNSAVQPTIGYKQKPVSILLQNQTTISNAYVGLAPFRSEFYLTPDQNSFEIGSLPWSTQLAIHEFRHVQQYNNFNVGLSKALHTVFGESGQALGNDIAIPDWFFEGDAVFNETQVSEQGRGRLPYFFNGYRALWDAKRDYSWMKLRNGSFVDYIPDWYPMGYMMVAYGREKYGDDFWKKVTQDAAAYKGLFFPMQRAIQKYSGQSFDQFTNNGFDHFKRLYTGKLSDSTLSKALIADKHQHFISSQEYPAYINDSTLVYLKSTYDHLPQFVINTNGKEKAISVRSVSLDNYFAYHDGKIVYSALHPDARWSYRDYSEIEVLDLKTSKEQRLTKRTKYFSPAFSNDGKNIVAVQVDPSGKNHLHILNAHNGALISVVPDKENLFYTYPKYYNSKQIVAAVRNTKGQMSLALIDIKTGDAKYLLAFSYQPIAFPIVHGDTIYFSATTGINDRLFAINTGTGKLYAIDHAGINKYEPAITEKKLAWVEFTAFGYQVRQNENNPTQWKALPGNAIPGGLASFNISALKRDSSTDVLATVPYKPLPVTNYNNAYHLFNFHSLVPDFSDPNYTVTLEGENVLNTFQSQVVFNYNRDEGYKEFGFDVAYGAWFPYLLAGFDYTLDRRALYQSTNIYWNESDIHAGVQLPLNLSNGRQLTSLNLSSSVHYSTTSFQEVYQRILNTSYTYLNNTVIFSNTIQQAKKNIYPRFGESFVLNYKTAISGVYANQFLAIGTFYLPGLFVNHNLLISGAHQQKAQGSTVSFSNDFPFSRGYAAENLQTMNKIGVDYHFPIAYPDAGIANTVYLLRLRGNLFYDYTRGSFNISNTAMATRNFRSTGVELYFDTKWFNQQSLTFGVRYSHLLDQNIFTGNTGRDVVEIVLPVSFF</sequence>
<feature type="signal peptide" evidence="1">
    <location>
        <begin position="1"/>
        <end position="25"/>
    </location>
</feature>
<dbReference type="RefSeq" id="WP_144249549.1">
    <property type="nucleotide sequence ID" value="NZ_VLPK01000003.1"/>
</dbReference>
<dbReference type="PANTHER" id="PTHR36842:SF1">
    <property type="entry name" value="PROTEIN TOLB"/>
    <property type="match status" value="1"/>
</dbReference>
<gene>
    <name evidence="2" type="ORF">FO440_17360</name>
</gene>
<dbReference type="Gene3D" id="2.120.10.30">
    <property type="entry name" value="TolB, C-terminal domain"/>
    <property type="match status" value="1"/>
</dbReference>
<organism evidence="2 3">
    <name type="scientific">Mucilaginibacter corticis</name>
    <dbReference type="NCBI Taxonomy" id="2597670"/>
    <lineage>
        <taxon>Bacteria</taxon>
        <taxon>Pseudomonadati</taxon>
        <taxon>Bacteroidota</taxon>
        <taxon>Sphingobacteriia</taxon>
        <taxon>Sphingobacteriales</taxon>
        <taxon>Sphingobacteriaceae</taxon>
        <taxon>Mucilaginibacter</taxon>
    </lineage>
</organism>
<dbReference type="EMBL" id="VLPK01000003">
    <property type="protein sequence ID" value="TSJ39512.1"/>
    <property type="molecule type" value="Genomic_DNA"/>
</dbReference>
<evidence type="ECO:0000313" key="3">
    <source>
        <dbReference type="Proteomes" id="UP000318733"/>
    </source>
</evidence>
<comment type="caution">
    <text evidence="2">The sequence shown here is derived from an EMBL/GenBank/DDBJ whole genome shotgun (WGS) entry which is preliminary data.</text>
</comment>
<accession>A0A556MI38</accession>